<name>A0A8I6TK91_CIMLE</name>
<dbReference type="GeneID" id="106667881"/>
<dbReference type="EnsemblMetazoa" id="XM_024227287.1">
    <property type="protein sequence ID" value="XP_024083055.1"/>
    <property type="gene ID" value="LOC106667881"/>
</dbReference>
<dbReference type="PROSITE" id="PS50106">
    <property type="entry name" value="PDZ"/>
    <property type="match status" value="1"/>
</dbReference>
<dbReference type="InterPro" id="IPR001478">
    <property type="entry name" value="PDZ"/>
</dbReference>
<accession>A0A8I6TK91</accession>
<feature type="region of interest" description="Disordered" evidence="1">
    <location>
        <begin position="378"/>
        <end position="425"/>
    </location>
</feature>
<evidence type="ECO:0000259" key="2">
    <source>
        <dbReference type="PROSITE" id="PS50106"/>
    </source>
</evidence>
<proteinExistence type="predicted"/>
<dbReference type="SMART" id="SM00228">
    <property type="entry name" value="PDZ"/>
    <property type="match status" value="1"/>
</dbReference>
<dbReference type="Proteomes" id="UP000494040">
    <property type="component" value="Unassembled WGS sequence"/>
</dbReference>
<sequence length="904" mass="100271">FLIFTGQHLVLISDPEKGESVFAFDNPGFKEGPSIVPNEKESNNKLKWPHWNSMGLLRSSSDKVKAMDDSYTAQPPLTIVPLRSHDFTGLGFNICGNMRDGIYIKDVLHRGPASESGRITSGDRIDSIKINLRHVVFEDALTILSYASPYEVELAIERSGQNTSTLLRTPPPPHKICHPFYRSHSISDLQQIGKVNRKQGDQPSSLLSDVSLSDSGKPTTLDRKSRSIEHEKTQNSRNCMLETVQKHESIFHEIDLEVVEPEKSKDSSPSNVKSYLVKGIQNLKEKLHNSLHMEDPHKEEVKEVKDVKEIKEIKDTKDAKETKEFSTVPTSGKIIVGDGFVTADLIVPEVVEKAGTAAKESRKSSIVTDAHDEVDNKYSLDIEDPIAAKRNKRKAPMPPQDAEDEHESLHSVHSESDSEAGDTCGTIELNSTHITVHQVPQDNESRKASSLGDLSRYEADSVVLLERAVSLDLGDGAPGCKKRKAPLPPQDDCVSPQKEARLDNGIAGTLKKSSVWGTLEEIIQNGSESETDLGISGCSTPEKGELVSSTPFKYENSDGDILLTLDQLNDEDTPPELPTSPVPTYSFITEIQVPSERQPTNDVVHFDSTEQFLDHMATLKAQEVSPILTKHFQSSQISPEKINEYETSPQFERIITTNHKTVMPDDSSLNIQMTFTQSKQISKITNNDNTSQNDDCDETEEIKPDMTSSKIEMTGKITDSSFPGNTEKLLDHLVQETIFQPQETCSLISKSPLKKAPVKPPKQNNNCENTEYFLKQMIEAEIRESSPPESPQKSIAEKVNDKLHDQISKLQETSLASDKKPTTSQRDSFSKENMSDEQILALKASPSQRAEIAKPTRSNVTITTIKSTTPSRIPVRAGHKSPRASLSPTSDKRSMIHRNGHSSP</sequence>
<feature type="domain" description="PDZ" evidence="2">
    <location>
        <begin position="79"/>
        <end position="144"/>
    </location>
</feature>
<evidence type="ECO:0000313" key="3">
    <source>
        <dbReference type="EnsemblMetazoa" id="XP_024083055.1"/>
    </source>
</evidence>
<dbReference type="AlphaFoldDB" id="A0A8I6TK91"/>
<dbReference type="SUPFAM" id="SSF50156">
    <property type="entry name" value="PDZ domain-like"/>
    <property type="match status" value="1"/>
</dbReference>
<feature type="compositionally biased region" description="Basic residues" evidence="1">
    <location>
        <begin position="895"/>
        <end position="904"/>
    </location>
</feature>
<feature type="compositionally biased region" description="Polar residues" evidence="1">
    <location>
        <begin position="808"/>
        <end position="827"/>
    </location>
</feature>
<dbReference type="Gene3D" id="2.30.42.10">
    <property type="match status" value="1"/>
</dbReference>
<feature type="region of interest" description="Disordered" evidence="1">
    <location>
        <begin position="198"/>
        <end position="234"/>
    </location>
</feature>
<feature type="compositionally biased region" description="Basic and acidic residues" evidence="1">
    <location>
        <begin position="407"/>
        <end position="416"/>
    </location>
</feature>
<organism evidence="3 4">
    <name type="scientific">Cimex lectularius</name>
    <name type="common">Bed bug</name>
    <name type="synonym">Acanthia lectularia</name>
    <dbReference type="NCBI Taxonomy" id="79782"/>
    <lineage>
        <taxon>Eukaryota</taxon>
        <taxon>Metazoa</taxon>
        <taxon>Ecdysozoa</taxon>
        <taxon>Arthropoda</taxon>
        <taxon>Hexapoda</taxon>
        <taxon>Insecta</taxon>
        <taxon>Pterygota</taxon>
        <taxon>Neoptera</taxon>
        <taxon>Paraneoptera</taxon>
        <taxon>Hemiptera</taxon>
        <taxon>Heteroptera</taxon>
        <taxon>Panheteroptera</taxon>
        <taxon>Cimicomorpha</taxon>
        <taxon>Cimicidae</taxon>
        <taxon>Cimex</taxon>
    </lineage>
</organism>
<evidence type="ECO:0000256" key="1">
    <source>
        <dbReference type="SAM" id="MobiDB-lite"/>
    </source>
</evidence>
<feature type="compositionally biased region" description="Basic and acidic residues" evidence="1">
    <location>
        <begin position="795"/>
        <end position="807"/>
    </location>
</feature>
<feature type="region of interest" description="Disordered" evidence="1">
    <location>
        <begin position="783"/>
        <end position="904"/>
    </location>
</feature>
<dbReference type="CDD" id="cd00136">
    <property type="entry name" value="PDZ_canonical"/>
    <property type="match status" value="1"/>
</dbReference>
<feature type="compositionally biased region" description="Low complexity" evidence="1">
    <location>
        <begin position="204"/>
        <end position="215"/>
    </location>
</feature>
<protein>
    <recommendedName>
        <fullName evidence="2">PDZ domain-containing protein</fullName>
    </recommendedName>
</protein>
<dbReference type="PANTHER" id="PTHR19964">
    <property type="entry name" value="MULTIPLE PDZ DOMAIN PROTEIN"/>
    <property type="match status" value="1"/>
</dbReference>
<feature type="compositionally biased region" description="Polar residues" evidence="1">
    <location>
        <begin position="856"/>
        <end position="871"/>
    </location>
</feature>
<reference evidence="3" key="1">
    <citation type="submission" date="2022-01" db="UniProtKB">
        <authorList>
            <consortium name="EnsemblMetazoa"/>
        </authorList>
    </citation>
    <scope>IDENTIFICATION</scope>
</reference>
<dbReference type="InterPro" id="IPR036034">
    <property type="entry name" value="PDZ_sf"/>
</dbReference>
<dbReference type="KEGG" id="clec:106667881"/>
<dbReference type="OrthoDB" id="447516at2759"/>
<keyword evidence="4" id="KW-1185">Reference proteome</keyword>
<dbReference type="PANTHER" id="PTHR19964:SF97">
    <property type="entry name" value="PDZ DOMAIN-CONTAINING PROTEIN"/>
    <property type="match status" value="1"/>
</dbReference>
<feature type="compositionally biased region" description="Basic and acidic residues" evidence="1">
    <location>
        <begin position="220"/>
        <end position="234"/>
    </location>
</feature>
<dbReference type="RefSeq" id="XP_024083055.1">
    <property type="nucleotide sequence ID" value="XM_024227287.1"/>
</dbReference>
<evidence type="ECO:0000313" key="4">
    <source>
        <dbReference type="Proteomes" id="UP000494040"/>
    </source>
</evidence>
<dbReference type="InterPro" id="IPR051342">
    <property type="entry name" value="PDZ_scaffold"/>
</dbReference>
<dbReference type="OMA" id="HESIFHE"/>